<dbReference type="InterPro" id="IPR004000">
    <property type="entry name" value="Actin"/>
</dbReference>
<name>A0A9Q1K8T0_9CARY</name>
<gene>
    <name evidence="1" type="ORF">Cgig2_027136</name>
</gene>
<keyword evidence="2" id="KW-1185">Reference proteome</keyword>
<comment type="caution">
    <text evidence="1">The sequence shown here is derived from an EMBL/GenBank/DDBJ whole genome shotgun (WGS) entry which is preliminary data.</text>
</comment>
<dbReference type="Gene3D" id="3.30.420.40">
    <property type="match status" value="1"/>
</dbReference>
<organism evidence="1 2">
    <name type="scientific">Carnegiea gigantea</name>
    <dbReference type="NCBI Taxonomy" id="171969"/>
    <lineage>
        <taxon>Eukaryota</taxon>
        <taxon>Viridiplantae</taxon>
        <taxon>Streptophyta</taxon>
        <taxon>Embryophyta</taxon>
        <taxon>Tracheophyta</taxon>
        <taxon>Spermatophyta</taxon>
        <taxon>Magnoliopsida</taxon>
        <taxon>eudicotyledons</taxon>
        <taxon>Gunneridae</taxon>
        <taxon>Pentapetalae</taxon>
        <taxon>Caryophyllales</taxon>
        <taxon>Cactineae</taxon>
        <taxon>Cactaceae</taxon>
        <taxon>Cactoideae</taxon>
        <taxon>Echinocereeae</taxon>
        <taxon>Carnegiea</taxon>
    </lineage>
</organism>
<reference evidence="1" key="1">
    <citation type="submission" date="2022-04" db="EMBL/GenBank/DDBJ databases">
        <title>Carnegiea gigantea Genome sequencing and assembly v2.</title>
        <authorList>
            <person name="Copetti D."/>
            <person name="Sanderson M.J."/>
            <person name="Burquez A."/>
            <person name="Wojciechowski M.F."/>
        </authorList>
    </citation>
    <scope>NUCLEOTIDE SEQUENCE</scope>
    <source>
        <strain evidence="1">SGP5-SGP5p</strain>
        <tissue evidence="1">Aerial part</tissue>
    </source>
</reference>
<dbReference type="InterPro" id="IPR043129">
    <property type="entry name" value="ATPase_NBD"/>
</dbReference>
<evidence type="ECO:0000313" key="2">
    <source>
        <dbReference type="Proteomes" id="UP001153076"/>
    </source>
</evidence>
<dbReference type="Proteomes" id="UP001153076">
    <property type="component" value="Unassembled WGS sequence"/>
</dbReference>
<sequence>MWKQTCVRFLLDDAEGDLGETVTVVGDHDPALLKYFDCTRSGPRSAFDNNVVYQYEIMEYILDFGFDRLGVDGPEVDHTLSDHPRLGLLVLLAGLVDLYSPTPALATNNKSVRRYHSKLKVAGGRAGSGNGEGVGAGGEVRHPIVTVTGDCTYTLEDGGDLFAIRPPFSKSSLTTLVGSSSGCILAVDKYHGGGGGGHTLMAVEMTSGVQVDHPVLITECPCNPVPSRCRMAELLFETYGVPSVAFGVDAAFSYTYNQRRGVCNKEGLAVCSGFNTSHVIPTVKSVTFEDDIYEK</sequence>
<dbReference type="SUPFAM" id="SSF53067">
    <property type="entry name" value="Actin-like ATPase domain"/>
    <property type="match status" value="1"/>
</dbReference>
<proteinExistence type="predicted"/>
<dbReference type="OrthoDB" id="7340501at2759"/>
<dbReference type="AlphaFoldDB" id="A0A9Q1K8T0"/>
<evidence type="ECO:0000313" key="1">
    <source>
        <dbReference type="EMBL" id="KAJ8438456.1"/>
    </source>
</evidence>
<dbReference type="PANTHER" id="PTHR11937">
    <property type="entry name" value="ACTIN"/>
    <property type="match status" value="1"/>
</dbReference>
<dbReference type="Pfam" id="PF00022">
    <property type="entry name" value="Actin"/>
    <property type="match status" value="1"/>
</dbReference>
<dbReference type="EMBL" id="JAKOGI010000253">
    <property type="protein sequence ID" value="KAJ8438456.1"/>
    <property type="molecule type" value="Genomic_DNA"/>
</dbReference>
<protein>
    <submittedName>
        <fullName evidence="1">Uncharacterized protein</fullName>
    </submittedName>
</protein>
<accession>A0A9Q1K8T0</accession>